<dbReference type="InterPro" id="IPR011009">
    <property type="entry name" value="Kinase-like_dom_sf"/>
</dbReference>
<name>A0AB74U1R5_9GAMM</name>
<dbReference type="GO" id="GO:0016301">
    <property type="term" value="F:kinase activity"/>
    <property type="evidence" value="ECO:0007669"/>
    <property type="project" value="UniProtKB-KW"/>
</dbReference>
<proteinExistence type="predicted"/>
<dbReference type="PIRSF" id="PIRSF026326">
    <property type="entry name" value="InaA"/>
    <property type="match status" value="1"/>
</dbReference>
<dbReference type="Pfam" id="PF06293">
    <property type="entry name" value="Kdo"/>
    <property type="match status" value="1"/>
</dbReference>
<reference evidence="1" key="1">
    <citation type="submission" date="2024-06" db="EMBL/GenBank/DDBJ databases">
        <title>Complete genome of Salinicola endophyticus HNIBRBA4755.</title>
        <authorList>
            <person name="Shin S.Y."/>
            <person name="Kang H."/>
            <person name="Song J."/>
        </authorList>
    </citation>
    <scope>NUCLEOTIDE SEQUENCE</scope>
    <source>
        <strain evidence="1">HNIBRBA4755</strain>
    </source>
</reference>
<evidence type="ECO:0000313" key="1">
    <source>
        <dbReference type="EMBL" id="XCJ77964.1"/>
    </source>
</evidence>
<dbReference type="EMBL" id="CP159578">
    <property type="protein sequence ID" value="XCJ77964.1"/>
    <property type="molecule type" value="Genomic_DNA"/>
</dbReference>
<accession>A0AB74U1R5</accession>
<keyword evidence="1" id="KW-0808">Transferase</keyword>
<organism evidence="1">
    <name type="scientific">Salinicola endophyticus</name>
    <dbReference type="NCBI Taxonomy" id="1949083"/>
    <lineage>
        <taxon>Bacteria</taxon>
        <taxon>Pseudomonadati</taxon>
        <taxon>Pseudomonadota</taxon>
        <taxon>Gammaproteobacteria</taxon>
        <taxon>Oceanospirillales</taxon>
        <taxon>Halomonadaceae</taxon>
        <taxon>Salinicola</taxon>
    </lineage>
</organism>
<dbReference type="RefSeq" id="WP_353978990.1">
    <property type="nucleotide sequence ID" value="NZ_CP159578.1"/>
</dbReference>
<gene>
    <name evidence="1" type="ORF">ABV408_10945</name>
</gene>
<dbReference type="SUPFAM" id="SSF56112">
    <property type="entry name" value="Protein kinase-like (PK-like)"/>
    <property type="match status" value="1"/>
</dbReference>
<protein>
    <submittedName>
        <fullName evidence="1">Lipopolysaccharide kinase InaA family protein</fullName>
    </submittedName>
</protein>
<dbReference type="InterPro" id="IPR027023">
    <property type="entry name" value="Put_LipoPS_kinase_InaA"/>
</dbReference>
<dbReference type="AlphaFoldDB" id="A0AB74U1R5"/>
<sequence length="253" mass="29126">MKRFLSADARPYFAANELEDFDALWSLSLTPVDAPNLERGGHSEVCRMTLEAPGLAPRDFFLKRQTNHLGRSLSRPWGEPTFAREARNIAAFHRLGIPALESAYFEERRREGRWQAILVTPALSGYTDMIEHHAHWETLKAATRDAIVDTCADLLATLHGRRWRHGSLYAKHVFLRPAADAATGFEARFIDLEKSRPLLNASREKRRDLEVFARRLPQWRSATWRRFLGRYLQRPAESAEVERRLGALTLPNR</sequence>
<keyword evidence="1" id="KW-0418">Kinase</keyword>